<evidence type="ECO:0000313" key="1">
    <source>
        <dbReference type="EMBL" id="PWJ38592.1"/>
    </source>
</evidence>
<protein>
    <submittedName>
        <fullName evidence="1">Uncharacterized protein</fullName>
    </submittedName>
</protein>
<comment type="caution">
    <text evidence="1">The sequence shown here is derived from an EMBL/GenBank/DDBJ whole genome shotgun (WGS) entry which is preliminary data.</text>
</comment>
<sequence>MLIYENILVGFIDLKINIHKSDTFFVPSGLTLLFWREKTTILLVLTSTTTNKT</sequence>
<evidence type="ECO:0000313" key="2">
    <source>
        <dbReference type="Proteomes" id="UP000245535"/>
    </source>
</evidence>
<reference evidence="1 2" key="1">
    <citation type="submission" date="2018-03" db="EMBL/GenBank/DDBJ databases">
        <title>Genomic Encyclopedia of Archaeal and Bacterial Type Strains, Phase II (KMG-II): from individual species to whole genera.</title>
        <authorList>
            <person name="Goeker M."/>
        </authorList>
    </citation>
    <scope>NUCLEOTIDE SEQUENCE [LARGE SCALE GENOMIC DNA]</scope>
    <source>
        <strain evidence="1 2">DSM 28229</strain>
    </source>
</reference>
<dbReference type="EMBL" id="QGDO01000007">
    <property type="protein sequence ID" value="PWJ38592.1"/>
    <property type="molecule type" value="Genomic_DNA"/>
</dbReference>
<proteinExistence type="predicted"/>
<gene>
    <name evidence="1" type="ORF">BC781_107182</name>
</gene>
<dbReference type="Proteomes" id="UP000245535">
    <property type="component" value="Unassembled WGS sequence"/>
</dbReference>
<keyword evidence="2" id="KW-1185">Reference proteome</keyword>
<accession>A0A315Z596</accession>
<dbReference type="AlphaFoldDB" id="A0A315Z596"/>
<name>A0A315Z596_SEDFL</name>
<organism evidence="1 2">
    <name type="scientific">Sediminitomix flava</name>
    <dbReference type="NCBI Taxonomy" id="379075"/>
    <lineage>
        <taxon>Bacteria</taxon>
        <taxon>Pseudomonadati</taxon>
        <taxon>Bacteroidota</taxon>
        <taxon>Cytophagia</taxon>
        <taxon>Cytophagales</taxon>
        <taxon>Flammeovirgaceae</taxon>
        <taxon>Sediminitomix</taxon>
    </lineage>
</organism>